<evidence type="ECO:0000259" key="1">
    <source>
        <dbReference type="PROSITE" id="PS51186"/>
    </source>
</evidence>
<reference evidence="2 3" key="1">
    <citation type="submission" date="2021-01" db="EMBL/GenBank/DDBJ databases">
        <title>Genomic Encyclopedia of Type Strains, Phase IV (KMG-IV): sequencing the most valuable type-strain genomes for metagenomic binning, comparative biology and taxonomic classification.</title>
        <authorList>
            <person name="Goeker M."/>
        </authorList>
    </citation>
    <scope>NUCLEOTIDE SEQUENCE [LARGE SCALE GENOMIC DNA]</scope>
    <source>
        <strain evidence="2 3">DSM 27513</strain>
    </source>
</reference>
<dbReference type="SUPFAM" id="SSF55729">
    <property type="entry name" value="Acyl-CoA N-acyltransferases (Nat)"/>
    <property type="match status" value="1"/>
</dbReference>
<dbReference type="CDD" id="cd04301">
    <property type="entry name" value="NAT_SF"/>
    <property type="match status" value="1"/>
</dbReference>
<evidence type="ECO:0000313" key="3">
    <source>
        <dbReference type="Proteomes" id="UP000809081"/>
    </source>
</evidence>
<feature type="domain" description="N-acetyltransferase" evidence="1">
    <location>
        <begin position="1"/>
        <end position="151"/>
    </location>
</feature>
<gene>
    <name evidence="2" type="ORF">JOC31_001706</name>
</gene>
<dbReference type="EMBL" id="JAFBEI010000041">
    <property type="protein sequence ID" value="MBM7636879.1"/>
    <property type="molecule type" value="Genomic_DNA"/>
</dbReference>
<comment type="caution">
    <text evidence="2">The sequence shown here is derived from an EMBL/GenBank/DDBJ whole genome shotgun (WGS) entry which is preliminary data.</text>
</comment>
<sequence length="171" mass="18570">MLIRRAKKEELPIIAELVASAFKSAEHSDGNEHDLVLALCDSSAFIPELSLVAELNGKLIGHILFTKASVAGQPVLVLAPVSVLPDYQGKGVGTALIETGHQIAKDLGYAYISVLGSDTYYPRFGYLPATRYGISAPFKVADEYFMMLRLTEEAPECQGQLCYPSEFGIDD</sequence>
<dbReference type="InterPro" id="IPR016181">
    <property type="entry name" value="Acyl_CoA_acyltransferase"/>
</dbReference>
<accession>A0ABS2PN69</accession>
<dbReference type="Proteomes" id="UP000809081">
    <property type="component" value="Unassembled WGS sequence"/>
</dbReference>
<protein>
    <submittedName>
        <fullName evidence="2">N-acetyltransferase YhbS</fullName>
    </submittedName>
</protein>
<dbReference type="Pfam" id="PF00583">
    <property type="entry name" value="Acetyltransf_1"/>
    <property type="match status" value="1"/>
</dbReference>
<dbReference type="PROSITE" id="PS51186">
    <property type="entry name" value="GNAT"/>
    <property type="match status" value="1"/>
</dbReference>
<evidence type="ECO:0000313" key="2">
    <source>
        <dbReference type="EMBL" id="MBM7636879.1"/>
    </source>
</evidence>
<dbReference type="Gene3D" id="3.40.630.30">
    <property type="match status" value="1"/>
</dbReference>
<dbReference type="InterPro" id="IPR000182">
    <property type="entry name" value="GNAT_dom"/>
</dbReference>
<organism evidence="2 3">
    <name type="scientific">Streptococcus saliviloxodontae</name>
    <dbReference type="NCBI Taxonomy" id="1349416"/>
    <lineage>
        <taxon>Bacteria</taxon>
        <taxon>Bacillati</taxon>
        <taxon>Bacillota</taxon>
        <taxon>Bacilli</taxon>
        <taxon>Lactobacillales</taxon>
        <taxon>Streptococcaceae</taxon>
        <taxon>Streptococcus</taxon>
    </lineage>
</organism>
<proteinExistence type="predicted"/>
<dbReference type="RefSeq" id="WP_205017742.1">
    <property type="nucleotide sequence ID" value="NZ_JAFBEI010000041.1"/>
</dbReference>
<name>A0ABS2PN69_9STRE</name>
<keyword evidence="3" id="KW-1185">Reference proteome</keyword>